<protein>
    <recommendedName>
        <fullName evidence="1">Tr-type G domain-containing protein</fullName>
    </recommendedName>
</protein>
<organism evidence="3 4">
    <name type="scientific">Didymodactylos carnosus</name>
    <dbReference type="NCBI Taxonomy" id="1234261"/>
    <lineage>
        <taxon>Eukaryota</taxon>
        <taxon>Metazoa</taxon>
        <taxon>Spiralia</taxon>
        <taxon>Gnathifera</taxon>
        <taxon>Rotifera</taxon>
        <taxon>Eurotatoria</taxon>
        <taxon>Bdelloidea</taxon>
        <taxon>Philodinida</taxon>
        <taxon>Philodinidae</taxon>
        <taxon>Didymodactylos</taxon>
    </lineage>
</organism>
<dbReference type="GO" id="GO:0003924">
    <property type="term" value="F:GTPase activity"/>
    <property type="evidence" value="ECO:0007669"/>
    <property type="project" value="InterPro"/>
</dbReference>
<dbReference type="AlphaFoldDB" id="A0A8S2NEM3"/>
<dbReference type="Proteomes" id="UP000677228">
    <property type="component" value="Unassembled WGS sequence"/>
</dbReference>
<evidence type="ECO:0000313" key="2">
    <source>
        <dbReference type="EMBL" id="CAF1183388.1"/>
    </source>
</evidence>
<dbReference type="InterPro" id="IPR027417">
    <property type="entry name" value="P-loop_NTPase"/>
</dbReference>
<accession>A0A8S2NEM3</accession>
<dbReference type="Proteomes" id="UP000682733">
    <property type="component" value="Unassembled WGS sequence"/>
</dbReference>
<feature type="domain" description="Tr-type G" evidence="1">
    <location>
        <begin position="14"/>
        <end position="43"/>
    </location>
</feature>
<name>A0A8S2NEM3_9BILA</name>
<dbReference type="GO" id="GO:0005525">
    <property type="term" value="F:GTP binding"/>
    <property type="evidence" value="ECO:0007669"/>
    <property type="project" value="InterPro"/>
</dbReference>
<comment type="caution">
    <text evidence="3">The sequence shown here is derived from an EMBL/GenBank/DDBJ whole genome shotgun (WGS) entry which is preliminary data.</text>
</comment>
<dbReference type="Gene3D" id="3.40.50.300">
    <property type="entry name" value="P-loop containing nucleotide triphosphate hydrolases"/>
    <property type="match status" value="1"/>
</dbReference>
<evidence type="ECO:0000259" key="1">
    <source>
        <dbReference type="Pfam" id="PF00009"/>
    </source>
</evidence>
<feature type="non-terminal residue" evidence="3">
    <location>
        <position position="1"/>
    </location>
</feature>
<gene>
    <name evidence="2" type="ORF">OVA965_LOCUS23175</name>
    <name evidence="3" type="ORF">TMI583_LOCUS23889</name>
</gene>
<sequence>VKGKDGGEAIMGSNSINTPGHVNFVIEVERVLHVLGGVILVVNNV</sequence>
<dbReference type="EMBL" id="CAJOBA010034911">
    <property type="protein sequence ID" value="CAF3994563.1"/>
    <property type="molecule type" value="Genomic_DNA"/>
</dbReference>
<dbReference type="SUPFAM" id="SSF52540">
    <property type="entry name" value="P-loop containing nucleoside triphosphate hydrolases"/>
    <property type="match status" value="1"/>
</dbReference>
<dbReference type="EMBL" id="CAJNOK010013385">
    <property type="protein sequence ID" value="CAF1183388.1"/>
    <property type="molecule type" value="Genomic_DNA"/>
</dbReference>
<dbReference type="Pfam" id="PF00009">
    <property type="entry name" value="GTP_EFTU"/>
    <property type="match status" value="1"/>
</dbReference>
<evidence type="ECO:0000313" key="4">
    <source>
        <dbReference type="Proteomes" id="UP000682733"/>
    </source>
</evidence>
<reference evidence="3" key="1">
    <citation type="submission" date="2021-02" db="EMBL/GenBank/DDBJ databases">
        <authorList>
            <person name="Nowell W R."/>
        </authorList>
    </citation>
    <scope>NUCLEOTIDE SEQUENCE</scope>
</reference>
<proteinExistence type="predicted"/>
<evidence type="ECO:0000313" key="3">
    <source>
        <dbReference type="EMBL" id="CAF3994563.1"/>
    </source>
</evidence>
<dbReference type="InterPro" id="IPR000795">
    <property type="entry name" value="T_Tr_GTP-bd_dom"/>
</dbReference>